<dbReference type="AlphaFoldDB" id="A0A010SH88"/>
<dbReference type="OrthoDB" id="3693599at2759"/>
<feature type="region of interest" description="Disordered" evidence="1">
    <location>
        <begin position="1"/>
        <end position="32"/>
    </location>
</feature>
<feature type="region of interest" description="Disordered" evidence="1">
    <location>
        <begin position="91"/>
        <end position="132"/>
    </location>
</feature>
<dbReference type="HOGENOM" id="CLU_1916910_0_0_1"/>
<dbReference type="EMBL" id="JARH01000201">
    <property type="protein sequence ID" value="EXF84158.1"/>
    <property type="molecule type" value="Genomic_DNA"/>
</dbReference>
<sequence>MAPRFENRSSRPVTLSAEPPTPEPYHPIKYTPEKFLPRVRKLVMSQRKTSSHLNTSNDEAESVDGAALSQDISARDINPAKLTSLLRDKFGSGTYNVHSSSGPDDAQYVHDTSSTTSFGSKSPSNPDVEAEF</sequence>
<feature type="compositionally biased region" description="Polar residues" evidence="1">
    <location>
        <begin position="93"/>
        <end position="102"/>
    </location>
</feature>
<accession>A0A010SH88</accession>
<proteinExistence type="predicted"/>
<reference evidence="2 3" key="1">
    <citation type="submission" date="2014-02" db="EMBL/GenBank/DDBJ databases">
        <title>The genome sequence of Colletotrichum fioriniae PJ7.</title>
        <authorList>
            <person name="Baroncelli R."/>
            <person name="Thon M.R."/>
        </authorList>
    </citation>
    <scope>NUCLEOTIDE SEQUENCE [LARGE SCALE GENOMIC DNA]</scope>
    <source>
        <strain evidence="2 3">PJ7</strain>
    </source>
</reference>
<comment type="caution">
    <text evidence="2">The sequence shown here is derived from an EMBL/GenBank/DDBJ whole genome shotgun (WGS) entry which is preliminary data.</text>
</comment>
<name>A0A010SH88_9PEZI</name>
<keyword evidence="3" id="KW-1185">Reference proteome</keyword>
<dbReference type="Proteomes" id="UP000020467">
    <property type="component" value="Unassembled WGS sequence"/>
</dbReference>
<dbReference type="KEGG" id="cfj:CFIO01_05661"/>
<gene>
    <name evidence="2" type="ORF">CFIO01_05661</name>
</gene>
<feature type="compositionally biased region" description="Low complexity" evidence="1">
    <location>
        <begin position="112"/>
        <end position="124"/>
    </location>
</feature>
<evidence type="ECO:0000313" key="2">
    <source>
        <dbReference type="EMBL" id="EXF84158.1"/>
    </source>
</evidence>
<evidence type="ECO:0000313" key="3">
    <source>
        <dbReference type="Proteomes" id="UP000020467"/>
    </source>
</evidence>
<organism evidence="2 3">
    <name type="scientific">Colletotrichum fioriniae PJ7</name>
    <dbReference type="NCBI Taxonomy" id="1445577"/>
    <lineage>
        <taxon>Eukaryota</taxon>
        <taxon>Fungi</taxon>
        <taxon>Dikarya</taxon>
        <taxon>Ascomycota</taxon>
        <taxon>Pezizomycotina</taxon>
        <taxon>Sordariomycetes</taxon>
        <taxon>Hypocreomycetidae</taxon>
        <taxon>Glomerellales</taxon>
        <taxon>Glomerellaceae</taxon>
        <taxon>Colletotrichum</taxon>
        <taxon>Colletotrichum acutatum species complex</taxon>
    </lineage>
</organism>
<protein>
    <submittedName>
        <fullName evidence="2">Uncharacterized protein</fullName>
    </submittedName>
</protein>
<evidence type="ECO:0000256" key="1">
    <source>
        <dbReference type="SAM" id="MobiDB-lite"/>
    </source>
</evidence>